<gene>
    <name evidence="1" type="ORF">A1356_23225</name>
</gene>
<keyword evidence="2" id="KW-1185">Reference proteome</keyword>
<name>A0A291II43_9GAMM</name>
<proteinExistence type="predicted"/>
<dbReference type="AlphaFoldDB" id="A0A291II43"/>
<accession>A0A291II43</accession>
<dbReference type="Proteomes" id="UP000077734">
    <property type="component" value="Unassembled WGS sequence"/>
</dbReference>
<evidence type="ECO:0000313" key="2">
    <source>
        <dbReference type="Proteomes" id="UP000077734"/>
    </source>
</evidence>
<organism evidence="1 2">
    <name type="scientific">Methylomonas koyamae</name>
    <dbReference type="NCBI Taxonomy" id="702114"/>
    <lineage>
        <taxon>Bacteria</taxon>
        <taxon>Pseudomonadati</taxon>
        <taxon>Pseudomonadota</taxon>
        <taxon>Gammaproteobacteria</taxon>
        <taxon>Methylococcales</taxon>
        <taxon>Methylococcaceae</taxon>
        <taxon>Methylomonas</taxon>
    </lineage>
</organism>
<comment type="caution">
    <text evidence="1">The sequence shown here is derived from an EMBL/GenBank/DDBJ whole genome shotgun (WGS) entry which is preliminary data.</text>
</comment>
<dbReference type="KEGG" id="mko:MKLM6_1623"/>
<protein>
    <submittedName>
        <fullName evidence="1">Uncharacterized protein</fullName>
    </submittedName>
</protein>
<dbReference type="RefSeq" id="WP_064024756.1">
    <property type="nucleotide sequence ID" value="NZ_CP023669.1"/>
</dbReference>
<sequence length="188" mass="22121">MQNFEFLREYLSTLNCEGIDGFRKLFYESSDTQLSLIQEKLKAASDDIKFLYNDEGVEACYIRKLGGELALIALYHNFEVKIKQIIRLSKPSMTEKQLKELHKWNKYNTYIPEYIKNTIDYDRLEILRLLVNCFKHSGIVEEDLYKKDTSFGNIEDEINADLEDLYEKYKKSVEAVITATAEQLLFKN</sequence>
<reference evidence="1 2" key="1">
    <citation type="submission" date="2016-03" db="EMBL/GenBank/DDBJ databases">
        <authorList>
            <person name="Heylen K."/>
            <person name="De Vos P."/>
            <person name="Vekeman B."/>
        </authorList>
    </citation>
    <scope>NUCLEOTIDE SEQUENCE [LARGE SCALE GENOMIC DNA]</scope>
    <source>
        <strain evidence="1 2">R-49807</strain>
    </source>
</reference>
<dbReference type="EMBL" id="LUUL01000043">
    <property type="protein sequence ID" value="OAI29433.1"/>
    <property type="molecule type" value="Genomic_DNA"/>
</dbReference>
<evidence type="ECO:0000313" key="1">
    <source>
        <dbReference type="EMBL" id="OAI29433.1"/>
    </source>
</evidence>